<dbReference type="AlphaFoldDB" id="G8UHM4"/>
<protein>
    <submittedName>
        <fullName evidence="1">Uncharacterized protein</fullName>
    </submittedName>
</protein>
<dbReference type="EMBL" id="CP003191">
    <property type="protein sequence ID" value="AEW22281.1"/>
    <property type="molecule type" value="Genomic_DNA"/>
</dbReference>
<organism evidence="1 2">
    <name type="scientific">Tannerella forsythia (strain ATCC 43037 / JCM 10827 / CCUG 21028 A / KCTC 5666 / FDC 338)</name>
    <name type="common">Bacteroides forsythus</name>
    <dbReference type="NCBI Taxonomy" id="203275"/>
    <lineage>
        <taxon>Bacteria</taxon>
        <taxon>Pseudomonadati</taxon>
        <taxon>Bacteroidota</taxon>
        <taxon>Bacteroidia</taxon>
        <taxon>Bacteroidales</taxon>
        <taxon>Tannerellaceae</taxon>
        <taxon>Tannerella</taxon>
    </lineage>
</organism>
<dbReference type="HOGENOM" id="CLU_3240712_0_0_10"/>
<evidence type="ECO:0000313" key="2">
    <source>
        <dbReference type="Proteomes" id="UP000005436"/>
    </source>
</evidence>
<accession>G8UHM4</accession>
<sequence>MFIDEKFIKETITSNILHTGITYRNCFHNLALSHRFNLVSTIS</sequence>
<dbReference type="Proteomes" id="UP000005436">
    <property type="component" value="Chromosome"/>
</dbReference>
<keyword evidence="2" id="KW-1185">Reference proteome</keyword>
<dbReference type="KEGG" id="tfo:BFO_0106"/>
<reference evidence="2" key="1">
    <citation type="submission" date="2011-12" db="EMBL/GenBank/DDBJ databases">
        <title>Complete sequence of Tannerella forsythia ATCC 43037.</title>
        <authorList>
            <person name="Dewhirst F."/>
            <person name="Tanner A."/>
            <person name="Izard J."/>
            <person name="Brinkac L."/>
            <person name="Durkin A.S."/>
            <person name="Hostetler J."/>
            <person name="Shetty J."/>
            <person name="Torralba M."/>
            <person name="Gill S."/>
            <person name="Nelson K."/>
        </authorList>
    </citation>
    <scope>NUCLEOTIDE SEQUENCE [LARGE SCALE GENOMIC DNA]</scope>
    <source>
        <strain evidence="2">ATCC 43037 / JCM 10827 / CCUG 33226 / KCTC 5666 / FDC 338</strain>
    </source>
</reference>
<gene>
    <name evidence="1" type="ordered locus">BFO_0106</name>
</gene>
<name>G8UHM4_TANFA</name>
<evidence type="ECO:0000313" key="1">
    <source>
        <dbReference type="EMBL" id="AEW22281.1"/>
    </source>
</evidence>
<proteinExistence type="predicted"/>